<feature type="chain" id="PRO_5007876963" description="Secreted protein" evidence="1">
    <location>
        <begin position="21"/>
        <end position="124"/>
    </location>
</feature>
<dbReference type="EMBL" id="KV417533">
    <property type="protein sequence ID" value="KZP23280.1"/>
    <property type="molecule type" value="Genomic_DNA"/>
</dbReference>
<evidence type="ECO:0000313" key="3">
    <source>
        <dbReference type="Proteomes" id="UP000076532"/>
    </source>
</evidence>
<keyword evidence="3" id="KW-1185">Reference proteome</keyword>
<accession>A0A166LSS9</accession>
<gene>
    <name evidence="2" type="ORF">FIBSPDRAFT_858535</name>
</gene>
<dbReference type="AlphaFoldDB" id="A0A166LSS9"/>
<evidence type="ECO:0000256" key="1">
    <source>
        <dbReference type="SAM" id="SignalP"/>
    </source>
</evidence>
<evidence type="ECO:0008006" key="4">
    <source>
        <dbReference type="Google" id="ProtNLM"/>
    </source>
</evidence>
<feature type="signal peptide" evidence="1">
    <location>
        <begin position="1"/>
        <end position="20"/>
    </location>
</feature>
<protein>
    <recommendedName>
        <fullName evidence="4">Secreted protein</fullName>
    </recommendedName>
</protein>
<evidence type="ECO:0000313" key="2">
    <source>
        <dbReference type="EMBL" id="KZP23280.1"/>
    </source>
</evidence>
<dbReference type="Proteomes" id="UP000076532">
    <property type="component" value="Unassembled WGS sequence"/>
</dbReference>
<reference evidence="2 3" key="1">
    <citation type="journal article" date="2016" name="Mol. Biol. Evol.">
        <title>Comparative Genomics of Early-Diverging Mushroom-Forming Fungi Provides Insights into the Origins of Lignocellulose Decay Capabilities.</title>
        <authorList>
            <person name="Nagy L.G."/>
            <person name="Riley R."/>
            <person name="Tritt A."/>
            <person name="Adam C."/>
            <person name="Daum C."/>
            <person name="Floudas D."/>
            <person name="Sun H."/>
            <person name="Yadav J.S."/>
            <person name="Pangilinan J."/>
            <person name="Larsson K.H."/>
            <person name="Matsuura K."/>
            <person name="Barry K."/>
            <person name="Labutti K."/>
            <person name="Kuo R."/>
            <person name="Ohm R.A."/>
            <person name="Bhattacharya S.S."/>
            <person name="Shirouzu T."/>
            <person name="Yoshinaga Y."/>
            <person name="Martin F.M."/>
            <person name="Grigoriev I.V."/>
            <person name="Hibbett D.S."/>
        </authorList>
    </citation>
    <scope>NUCLEOTIDE SEQUENCE [LARGE SCALE GENOMIC DNA]</scope>
    <source>
        <strain evidence="2 3">CBS 109695</strain>
    </source>
</reference>
<name>A0A166LSS9_9AGAM</name>
<proteinExistence type="predicted"/>
<sequence length="124" mass="13658">MSRIFPLFLTMPMTSTLLFGFRPSRNVSCWTHMRSQGRGIPASALGVEFGIRVTSEKGVTSEEEGESGVAKVYRAMAISPRAISAWIPSSARDSFSLRAHAFRYVSRLHENPSHASSPPPPNLH</sequence>
<keyword evidence="1" id="KW-0732">Signal</keyword>
<organism evidence="2 3">
    <name type="scientific">Athelia psychrophila</name>
    <dbReference type="NCBI Taxonomy" id="1759441"/>
    <lineage>
        <taxon>Eukaryota</taxon>
        <taxon>Fungi</taxon>
        <taxon>Dikarya</taxon>
        <taxon>Basidiomycota</taxon>
        <taxon>Agaricomycotina</taxon>
        <taxon>Agaricomycetes</taxon>
        <taxon>Agaricomycetidae</taxon>
        <taxon>Atheliales</taxon>
        <taxon>Atheliaceae</taxon>
        <taxon>Athelia</taxon>
    </lineage>
</organism>